<dbReference type="PANTHER" id="PTHR23416:SF78">
    <property type="entry name" value="LIPOPOLYSACCHARIDE BIOSYNTHESIS O-ACETYL TRANSFERASE WBBJ-RELATED"/>
    <property type="match status" value="1"/>
</dbReference>
<dbReference type="CDD" id="cd04647">
    <property type="entry name" value="LbH_MAT_like"/>
    <property type="match status" value="1"/>
</dbReference>
<accession>X1G0U3</accession>
<dbReference type="InterPro" id="IPR001451">
    <property type="entry name" value="Hexapep"/>
</dbReference>
<sequence>MNNIKKYKDIFIGSTSFFYFIKYELFTTLFDQIPGALGLFLRKTFYPTLFKRVGKGTIFGKNLILRHPHKIEIGKNVIVSDHIILDAQGKEDSKIRIDDNCFISNFSIISARNGQIGIGKNTKIGSHCRIATLQRIEIGQNVLIAAKNYIGGGNYKFERTDIPIAQQGFDLRGGVKIGDNSWIGAGSTILDGTKIGRDSIIAAGSVVTDDVPEYTIYGGTPAKLIRNRK</sequence>
<proteinExistence type="predicted"/>
<protein>
    <recommendedName>
        <fullName evidence="2">Acetyltransferase</fullName>
    </recommendedName>
</protein>
<comment type="caution">
    <text evidence="1">The sequence shown here is derived from an EMBL/GenBank/DDBJ whole genome shotgun (WGS) entry which is preliminary data.</text>
</comment>
<dbReference type="AlphaFoldDB" id="X1G0U3"/>
<organism evidence="1">
    <name type="scientific">marine sediment metagenome</name>
    <dbReference type="NCBI Taxonomy" id="412755"/>
    <lineage>
        <taxon>unclassified sequences</taxon>
        <taxon>metagenomes</taxon>
        <taxon>ecological metagenomes</taxon>
    </lineage>
</organism>
<gene>
    <name evidence="1" type="ORF">S03H2_29820</name>
</gene>
<dbReference type="SUPFAM" id="SSF51161">
    <property type="entry name" value="Trimeric LpxA-like enzymes"/>
    <property type="match status" value="2"/>
</dbReference>
<reference evidence="1" key="1">
    <citation type="journal article" date="2014" name="Front. Microbiol.">
        <title>High frequency of phylogenetically diverse reductive dehalogenase-homologous genes in deep subseafloor sedimentary metagenomes.</title>
        <authorList>
            <person name="Kawai M."/>
            <person name="Futagami T."/>
            <person name="Toyoda A."/>
            <person name="Takaki Y."/>
            <person name="Nishi S."/>
            <person name="Hori S."/>
            <person name="Arai W."/>
            <person name="Tsubouchi T."/>
            <person name="Morono Y."/>
            <person name="Uchiyama I."/>
            <person name="Ito T."/>
            <person name="Fujiyama A."/>
            <person name="Inagaki F."/>
            <person name="Takami H."/>
        </authorList>
    </citation>
    <scope>NUCLEOTIDE SEQUENCE</scope>
    <source>
        <strain evidence="1">Expedition CK06-06</strain>
    </source>
</reference>
<dbReference type="PANTHER" id="PTHR23416">
    <property type="entry name" value="SIALIC ACID SYNTHASE-RELATED"/>
    <property type="match status" value="1"/>
</dbReference>
<dbReference type="EMBL" id="BARU01018017">
    <property type="protein sequence ID" value="GAH51486.1"/>
    <property type="molecule type" value="Genomic_DNA"/>
</dbReference>
<dbReference type="Gene3D" id="2.160.10.10">
    <property type="entry name" value="Hexapeptide repeat proteins"/>
    <property type="match status" value="2"/>
</dbReference>
<dbReference type="InterPro" id="IPR011004">
    <property type="entry name" value="Trimer_LpxA-like_sf"/>
</dbReference>
<name>X1G0U3_9ZZZZ</name>
<evidence type="ECO:0000313" key="1">
    <source>
        <dbReference type="EMBL" id="GAH51486.1"/>
    </source>
</evidence>
<evidence type="ECO:0008006" key="2">
    <source>
        <dbReference type="Google" id="ProtNLM"/>
    </source>
</evidence>
<dbReference type="InterPro" id="IPR051159">
    <property type="entry name" value="Hexapeptide_acetyltransf"/>
</dbReference>
<dbReference type="Pfam" id="PF00132">
    <property type="entry name" value="Hexapep"/>
    <property type="match status" value="1"/>
</dbReference>
<dbReference type="Pfam" id="PF14602">
    <property type="entry name" value="Hexapep_2"/>
    <property type="match status" value="1"/>
</dbReference>